<reference evidence="5" key="1">
    <citation type="submission" date="2018-09" db="EMBL/GenBank/DDBJ databases">
        <authorList>
            <person name="Tuo L."/>
        </authorList>
    </citation>
    <scope>NUCLEOTIDE SEQUENCE [LARGE SCALE GENOMIC DNA]</scope>
    <source>
        <strain evidence="5">M2BS4Y-1</strain>
    </source>
</reference>
<sequence length="171" mass="18351">MPTWRGPGGAAVRRSSVTDALRRTFGEWARVGYAALRLERVAKRAGVGKAVLHRRWSSKSATAKRPPGPSRPVHHASGRHGIARGRPRGAPYRGLPRSVPPDDPAHPHGPSCRDRSRARSGAGHPSVPVGTHAHALAISRTAQTRGESRMRLSTSGRSPTVWRPRSTGASL</sequence>
<dbReference type="Gene3D" id="1.10.357.10">
    <property type="entry name" value="Tetracycline Repressor, domain 2"/>
    <property type="match status" value="1"/>
</dbReference>
<dbReference type="InterPro" id="IPR001647">
    <property type="entry name" value="HTH_TetR"/>
</dbReference>
<feature type="compositionally biased region" description="Polar residues" evidence="2">
    <location>
        <begin position="140"/>
        <end position="158"/>
    </location>
</feature>
<dbReference type="Pfam" id="PF00440">
    <property type="entry name" value="TetR_N"/>
    <property type="match status" value="1"/>
</dbReference>
<gene>
    <name evidence="4" type="ORF">D3218_17420</name>
</gene>
<accession>A0A3A1WH59</accession>
<dbReference type="OrthoDB" id="9796019at2"/>
<evidence type="ECO:0000313" key="4">
    <source>
        <dbReference type="EMBL" id="RIX98164.1"/>
    </source>
</evidence>
<organism evidence="4 5">
    <name type="scientific">Aureimonas flava</name>
    <dbReference type="NCBI Taxonomy" id="2320271"/>
    <lineage>
        <taxon>Bacteria</taxon>
        <taxon>Pseudomonadati</taxon>
        <taxon>Pseudomonadota</taxon>
        <taxon>Alphaproteobacteria</taxon>
        <taxon>Hyphomicrobiales</taxon>
        <taxon>Aurantimonadaceae</taxon>
        <taxon>Aureimonas</taxon>
    </lineage>
</organism>
<proteinExistence type="predicted"/>
<feature type="compositionally biased region" description="Low complexity" evidence="2">
    <location>
        <begin position="88"/>
        <end position="97"/>
    </location>
</feature>
<dbReference type="SUPFAM" id="SSF46689">
    <property type="entry name" value="Homeodomain-like"/>
    <property type="match status" value="1"/>
</dbReference>
<comment type="caution">
    <text evidence="4">The sequence shown here is derived from an EMBL/GenBank/DDBJ whole genome shotgun (WGS) entry which is preliminary data.</text>
</comment>
<evidence type="ECO:0000256" key="2">
    <source>
        <dbReference type="SAM" id="MobiDB-lite"/>
    </source>
</evidence>
<feature type="compositionally biased region" description="Basic and acidic residues" evidence="2">
    <location>
        <begin position="103"/>
        <end position="117"/>
    </location>
</feature>
<dbReference type="InterPro" id="IPR009057">
    <property type="entry name" value="Homeodomain-like_sf"/>
</dbReference>
<feature type="domain" description="HTH tetR-type" evidence="3">
    <location>
        <begin position="27"/>
        <end position="60"/>
    </location>
</feature>
<dbReference type="Proteomes" id="UP000265750">
    <property type="component" value="Unassembled WGS sequence"/>
</dbReference>
<keyword evidence="1" id="KW-0238">DNA-binding</keyword>
<name>A0A3A1WH59_9HYPH</name>
<feature type="region of interest" description="Disordered" evidence="2">
    <location>
        <begin position="44"/>
        <end position="171"/>
    </location>
</feature>
<feature type="compositionally biased region" description="Basic residues" evidence="2">
    <location>
        <begin position="72"/>
        <end position="87"/>
    </location>
</feature>
<evidence type="ECO:0000256" key="1">
    <source>
        <dbReference type="ARBA" id="ARBA00023125"/>
    </source>
</evidence>
<evidence type="ECO:0000259" key="3">
    <source>
        <dbReference type="Pfam" id="PF00440"/>
    </source>
</evidence>
<keyword evidence="5" id="KW-1185">Reference proteome</keyword>
<evidence type="ECO:0000313" key="5">
    <source>
        <dbReference type="Proteomes" id="UP000265750"/>
    </source>
</evidence>
<dbReference type="GO" id="GO:0003677">
    <property type="term" value="F:DNA binding"/>
    <property type="evidence" value="ECO:0007669"/>
    <property type="project" value="UniProtKB-KW"/>
</dbReference>
<dbReference type="EMBL" id="QYRN01000011">
    <property type="protein sequence ID" value="RIX98164.1"/>
    <property type="molecule type" value="Genomic_DNA"/>
</dbReference>
<protein>
    <submittedName>
        <fullName evidence="4">TetR/AcrR family transcriptional regulator</fullName>
    </submittedName>
</protein>
<dbReference type="AlphaFoldDB" id="A0A3A1WH59"/>